<reference evidence="2" key="1">
    <citation type="submission" date="2022-07" db="EMBL/GenBank/DDBJ databases">
        <title>Phylogenomic reconstructions and comparative analyses of Kickxellomycotina fungi.</title>
        <authorList>
            <person name="Reynolds N.K."/>
            <person name="Stajich J.E."/>
            <person name="Barry K."/>
            <person name="Grigoriev I.V."/>
            <person name="Crous P."/>
            <person name="Smith M.E."/>
        </authorList>
    </citation>
    <scope>NUCLEOTIDE SEQUENCE</scope>
    <source>
        <strain evidence="2">NBRC 32514</strain>
    </source>
</reference>
<dbReference type="InterPro" id="IPR025337">
    <property type="entry name" value="Questin_oxidase-like"/>
</dbReference>
<dbReference type="OrthoDB" id="10004862at2759"/>
<proteinExistence type="predicted"/>
<dbReference type="Proteomes" id="UP001149813">
    <property type="component" value="Unassembled WGS sequence"/>
</dbReference>
<dbReference type="EMBL" id="JANBOJ010000084">
    <property type="protein sequence ID" value="KAJ1723024.1"/>
    <property type="molecule type" value="Genomic_DNA"/>
</dbReference>
<sequence>MKLGHSPAALRLPGIDPKTRLEATRLCARDFLEHHIFFNERQFHNHLIHHLLATFSMGASSQRLQQIFDLNKSIQRPALDRPEKVDITTESVSKYFSQDEHYQDYIVFFQKEFTDAGAEWKSVAARYFFDPKAFPLSMSGLFHPLIQFGYGLEFESQTITATALAMAYTHRMGYKRMFQPEVFSQICATKNEANGGKGMSLWQIINAVRNDPLNAKITFTTDLFAILRNRAPEDLAIKYCPMWNIEPTATSISAKYAELLSVVTHIFGSTTHSHYIFRYEFFLMHLLTSAYFLPIIFEVLSVEQQAMLLHAHSTMTIALFAAVGSPDIITTTEMKSIDTHAEYVNLALPADRRDRMDRKNPWFDIFERAIASNDMHLAKVVRSLWRGDMMSAFADEPACDDEYELPPRVNWLYIADCVLSNVTASSFEDPEAADAQDKRSWVRGMIGFDEFWTMFGERVD</sequence>
<dbReference type="GO" id="GO:0016491">
    <property type="term" value="F:oxidoreductase activity"/>
    <property type="evidence" value="ECO:0007669"/>
    <property type="project" value="UniProtKB-KW"/>
</dbReference>
<evidence type="ECO:0000256" key="1">
    <source>
        <dbReference type="ARBA" id="ARBA00023002"/>
    </source>
</evidence>
<comment type="caution">
    <text evidence="2">The sequence shown here is derived from an EMBL/GenBank/DDBJ whole genome shotgun (WGS) entry which is preliminary data.</text>
</comment>
<keyword evidence="3" id="KW-1185">Reference proteome</keyword>
<dbReference type="PANTHER" id="PTHR35870:SF1">
    <property type="entry name" value="PROTEIN, PUTATIVE (AFU_ORTHOLOGUE AFUA_5G03330)-RELATED"/>
    <property type="match status" value="1"/>
</dbReference>
<evidence type="ECO:0000313" key="3">
    <source>
        <dbReference type="Proteomes" id="UP001149813"/>
    </source>
</evidence>
<gene>
    <name evidence="2" type="ORF">LPJ53_002595</name>
</gene>
<keyword evidence="1" id="KW-0560">Oxidoreductase</keyword>
<dbReference type="PANTHER" id="PTHR35870">
    <property type="entry name" value="PROTEIN, PUTATIVE (AFU_ORTHOLOGUE AFUA_5G03330)-RELATED"/>
    <property type="match status" value="1"/>
</dbReference>
<organism evidence="2 3">
    <name type="scientific">Coemansia erecta</name>
    <dbReference type="NCBI Taxonomy" id="147472"/>
    <lineage>
        <taxon>Eukaryota</taxon>
        <taxon>Fungi</taxon>
        <taxon>Fungi incertae sedis</taxon>
        <taxon>Zoopagomycota</taxon>
        <taxon>Kickxellomycotina</taxon>
        <taxon>Kickxellomycetes</taxon>
        <taxon>Kickxellales</taxon>
        <taxon>Kickxellaceae</taxon>
        <taxon>Coemansia</taxon>
    </lineage>
</organism>
<accession>A0A9W8CRP4</accession>
<evidence type="ECO:0000313" key="2">
    <source>
        <dbReference type="EMBL" id="KAJ1723024.1"/>
    </source>
</evidence>
<dbReference type="Pfam" id="PF14027">
    <property type="entry name" value="Questin_oxidase"/>
    <property type="match status" value="1"/>
</dbReference>
<name>A0A9W8CRP4_9FUNG</name>
<protein>
    <submittedName>
        <fullName evidence="2">Uncharacterized protein</fullName>
    </submittedName>
</protein>
<dbReference type="AlphaFoldDB" id="A0A9W8CRP4"/>